<evidence type="ECO:0000313" key="2">
    <source>
        <dbReference type="EMBL" id="GAA4308268.1"/>
    </source>
</evidence>
<dbReference type="EMBL" id="BAABET010000003">
    <property type="protein sequence ID" value="GAA4308268.1"/>
    <property type="molecule type" value="Genomic_DNA"/>
</dbReference>
<accession>A0ABP8FPP2</accession>
<feature type="region of interest" description="Disordered" evidence="1">
    <location>
        <begin position="56"/>
        <end position="85"/>
    </location>
</feature>
<keyword evidence="3" id="KW-1185">Reference proteome</keyword>
<feature type="compositionally biased region" description="Basic and acidic residues" evidence="1">
    <location>
        <begin position="1"/>
        <end position="13"/>
    </location>
</feature>
<reference evidence="3" key="1">
    <citation type="journal article" date="2019" name="Int. J. Syst. Evol. Microbiol.">
        <title>The Global Catalogue of Microorganisms (GCM) 10K type strain sequencing project: providing services to taxonomists for standard genome sequencing and annotation.</title>
        <authorList>
            <consortium name="The Broad Institute Genomics Platform"/>
            <consortium name="The Broad Institute Genome Sequencing Center for Infectious Disease"/>
            <person name="Wu L."/>
            <person name="Ma J."/>
        </authorList>
    </citation>
    <scope>NUCLEOTIDE SEQUENCE [LARGE SCALE GENOMIC DNA]</scope>
    <source>
        <strain evidence="3">JCM 31290</strain>
    </source>
</reference>
<sequence>MDMRMRNLPESRRHAPVNSVIRDSQYDRLNAVHHGKGEYAPHGALCGGAGQDGIKRSATIRSPAPSRQTEWCGRQWERAEARPEC</sequence>
<name>A0ABP8FPP2_9ACTN</name>
<evidence type="ECO:0000313" key="3">
    <source>
        <dbReference type="Proteomes" id="UP001501115"/>
    </source>
</evidence>
<gene>
    <name evidence="2" type="ORF">GCM10023086_27160</name>
</gene>
<evidence type="ECO:0000256" key="1">
    <source>
        <dbReference type="SAM" id="MobiDB-lite"/>
    </source>
</evidence>
<proteinExistence type="predicted"/>
<feature type="compositionally biased region" description="Basic and acidic residues" evidence="1">
    <location>
        <begin position="75"/>
        <end position="85"/>
    </location>
</feature>
<dbReference type="Proteomes" id="UP001501115">
    <property type="component" value="Unassembled WGS sequence"/>
</dbReference>
<comment type="caution">
    <text evidence="2">The sequence shown here is derived from an EMBL/GenBank/DDBJ whole genome shotgun (WGS) entry which is preliminary data.</text>
</comment>
<organism evidence="2 3">
    <name type="scientific">Streptomyces venetus</name>
    <dbReference type="NCBI Taxonomy" id="1701086"/>
    <lineage>
        <taxon>Bacteria</taxon>
        <taxon>Bacillati</taxon>
        <taxon>Actinomycetota</taxon>
        <taxon>Actinomycetes</taxon>
        <taxon>Kitasatosporales</taxon>
        <taxon>Streptomycetaceae</taxon>
        <taxon>Streptomyces</taxon>
    </lineage>
</organism>
<feature type="region of interest" description="Disordered" evidence="1">
    <location>
        <begin position="1"/>
        <end position="22"/>
    </location>
</feature>
<protein>
    <submittedName>
        <fullName evidence="2">Uncharacterized protein</fullName>
    </submittedName>
</protein>